<dbReference type="SUPFAM" id="SSF81321">
    <property type="entry name" value="Family A G protein-coupled receptor-like"/>
    <property type="match status" value="1"/>
</dbReference>
<evidence type="ECO:0000313" key="3">
    <source>
        <dbReference type="Proteomes" id="UP001152747"/>
    </source>
</evidence>
<protein>
    <submittedName>
        <fullName evidence="2">Uncharacterized protein</fullName>
    </submittedName>
</protein>
<reference evidence="2" key="1">
    <citation type="submission" date="2022-11" db="EMBL/GenBank/DDBJ databases">
        <authorList>
            <person name="Kikuchi T."/>
        </authorList>
    </citation>
    <scope>NUCLEOTIDE SEQUENCE</scope>
    <source>
        <strain evidence="2">PS1010</strain>
    </source>
</reference>
<dbReference type="AlphaFoldDB" id="A0A9P1J167"/>
<dbReference type="PANTHER" id="PTHR46000">
    <property type="entry name" value="SEVEN TM RECEPTOR-RELATED"/>
    <property type="match status" value="1"/>
</dbReference>
<gene>
    <name evidence="2" type="ORF">CAMP_LOCUS17429</name>
</gene>
<accession>A0A9P1J167</accession>
<dbReference type="EMBL" id="CANHGI010000006">
    <property type="protein sequence ID" value="CAI5454792.1"/>
    <property type="molecule type" value="Genomic_DNA"/>
</dbReference>
<evidence type="ECO:0000256" key="1">
    <source>
        <dbReference type="SAM" id="Phobius"/>
    </source>
</evidence>
<keyword evidence="3" id="KW-1185">Reference proteome</keyword>
<dbReference type="InterPro" id="IPR019428">
    <property type="entry name" value="7TM_GPCR_serpentine_rcpt_Str"/>
</dbReference>
<keyword evidence="1" id="KW-0472">Membrane</keyword>
<name>A0A9P1J167_9PELO</name>
<comment type="caution">
    <text evidence="2">The sequence shown here is derived from an EMBL/GenBank/DDBJ whole genome shotgun (WGS) entry which is preliminary data.</text>
</comment>
<evidence type="ECO:0000313" key="2">
    <source>
        <dbReference type="EMBL" id="CAI5454792.1"/>
    </source>
</evidence>
<feature type="transmembrane region" description="Helical" evidence="1">
    <location>
        <begin position="42"/>
        <end position="66"/>
    </location>
</feature>
<dbReference type="Pfam" id="PF10326">
    <property type="entry name" value="7TM_GPCR_Str"/>
    <property type="match status" value="1"/>
</dbReference>
<keyword evidence="1" id="KW-0812">Transmembrane</keyword>
<organism evidence="2 3">
    <name type="scientific">Caenorhabditis angaria</name>
    <dbReference type="NCBI Taxonomy" id="860376"/>
    <lineage>
        <taxon>Eukaryota</taxon>
        <taxon>Metazoa</taxon>
        <taxon>Ecdysozoa</taxon>
        <taxon>Nematoda</taxon>
        <taxon>Chromadorea</taxon>
        <taxon>Rhabditida</taxon>
        <taxon>Rhabditina</taxon>
        <taxon>Rhabditomorpha</taxon>
        <taxon>Rhabditoidea</taxon>
        <taxon>Rhabditidae</taxon>
        <taxon>Peloderinae</taxon>
        <taxon>Caenorhabditis</taxon>
    </lineage>
</organism>
<keyword evidence="1" id="KW-1133">Transmembrane helix</keyword>
<proteinExistence type="predicted"/>
<dbReference type="Proteomes" id="UP001152747">
    <property type="component" value="Unassembled WGS sequence"/>
</dbReference>
<sequence>MGEENPKSDEYLRDEMFHVYGFDIETIPYYAAIISKSNIKSFLMMIGMPTIVLINYIAIFFCAFRIKFHKNSQMVFYSAQYQKINQILFRTLLAQVIVPTFIFFLPVILIYAIPFANLEISMNTSVFICSLSFYPAIDGIILLCLVPDYRNIFCIWKSRKNNAANK</sequence>
<dbReference type="PANTHER" id="PTHR46000:SF5">
    <property type="entry name" value="SEVEN TM RECEPTOR"/>
    <property type="match status" value="1"/>
</dbReference>
<feature type="transmembrane region" description="Helical" evidence="1">
    <location>
        <begin position="125"/>
        <end position="146"/>
    </location>
</feature>
<feature type="transmembrane region" description="Helical" evidence="1">
    <location>
        <begin position="87"/>
        <end position="113"/>
    </location>
</feature>